<dbReference type="InterPro" id="IPR001387">
    <property type="entry name" value="Cro/C1-type_HTH"/>
</dbReference>
<organism evidence="2 3">
    <name type="scientific">Roseovarius nubinhibens (strain ATCC BAA-591 / DSM 15170 / ISM)</name>
    <dbReference type="NCBI Taxonomy" id="89187"/>
    <lineage>
        <taxon>Bacteria</taxon>
        <taxon>Pseudomonadati</taxon>
        <taxon>Pseudomonadota</taxon>
        <taxon>Alphaproteobacteria</taxon>
        <taxon>Rhodobacterales</taxon>
        <taxon>Roseobacteraceae</taxon>
        <taxon>Roseovarius</taxon>
    </lineage>
</organism>
<evidence type="ECO:0000313" key="2">
    <source>
        <dbReference type="EMBL" id="EAP76867.1"/>
    </source>
</evidence>
<gene>
    <name evidence="2" type="ORF">ISM_01220</name>
</gene>
<dbReference type="Pfam" id="PF09856">
    <property type="entry name" value="ScfRs"/>
    <property type="match status" value="1"/>
</dbReference>
<accession>A3SHN6</accession>
<protein>
    <submittedName>
        <fullName evidence="2">Transcriptional regulator, putative</fullName>
    </submittedName>
</protein>
<dbReference type="STRING" id="89187.ISM_01220"/>
<dbReference type="InterPro" id="IPR010982">
    <property type="entry name" value="Lambda_DNA-bd_dom_sf"/>
</dbReference>
<dbReference type="CDD" id="cd00093">
    <property type="entry name" value="HTH_XRE"/>
    <property type="match status" value="1"/>
</dbReference>
<evidence type="ECO:0000313" key="3">
    <source>
        <dbReference type="Proteomes" id="UP000005954"/>
    </source>
</evidence>
<feature type="domain" description="HTH cro/C1-type" evidence="1">
    <location>
        <begin position="2"/>
        <end position="50"/>
    </location>
</feature>
<proteinExistence type="predicted"/>
<dbReference type="SUPFAM" id="SSF47413">
    <property type="entry name" value="lambda repressor-like DNA-binding domains"/>
    <property type="match status" value="1"/>
</dbReference>
<dbReference type="eggNOG" id="COG3800">
    <property type="taxonomic scope" value="Bacteria"/>
</dbReference>
<dbReference type="Proteomes" id="UP000005954">
    <property type="component" value="Unassembled WGS sequence"/>
</dbReference>
<sequence>MALGLKQTDLARAAEISPSYLNLIEHNRRRIGGSLVLRLARALGVEPALLTQGAAAGLVSGVQAAAQGYPELALDVEEAAELAERFPGWAELITKDQARLAELEEQVQRLTDRLAHDPDLAGRLHEVLSMVTAIRSSASILMETPELEPEWQHRFHRNINEDSDRLAQGAEALVAYLDAPVGQAGQMQTPLDEVDGFWAAHGHHFPQIEAQGAGAVAELIGASDVLVSEQARAMARERLGHYAQEAEALPLAEIAAAVADQGTDVLRLAQHLDQPVARVMRRLSHLPQEVIGELGYLSCDGAGAILSRRAIAGFAMPRGSGGCPRWPLYLALGQPGAVIRVEIQQAGQEARHLLAYAHGEMIPAAQYGQPALHRAQMILVPAERGDATPSEPARQVGMTCRVCPVAGCAARREPSLLQNPADRGAAKEF</sequence>
<dbReference type="AlphaFoldDB" id="A3SHN6"/>
<reference evidence="2 3" key="1">
    <citation type="submission" date="2005-12" db="EMBL/GenBank/DDBJ databases">
        <authorList>
            <person name="Moran M.A."/>
            <person name="Ferriera S."/>
            <person name="Johnson J."/>
            <person name="Kravitz S."/>
            <person name="Halpern A."/>
            <person name="Remington K."/>
            <person name="Beeson K."/>
            <person name="Tran B."/>
            <person name="Rogers Y.-H."/>
            <person name="Friedman R."/>
            <person name="Venter J.C."/>
        </authorList>
    </citation>
    <scope>NUCLEOTIDE SEQUENCE [LARGE SCALE GENOMIC DNA]</scope>
    <source>
        <strain evidence="3">ATCC BAA-591 / DSM 15170 / ISM</strain>
    </source>
</reference>
<dbReference type="InterPro" id="IPR018653">
    <property type="entry name" value="ScfR_C"/>
</dbReference>
<dbReference type="HOGENOM" id="CLU_051013_0_0_5"/>
<evidence type="ECO:0000259" key="1">
    <source>
        <dbReference type="PROSITE" id="PS50943"/>
    </source>
</evidence>
<name>A3SHN6_ROSNI</name>
<comment type="caution">
    <text evidence="2">The sequence shown here is derived from an EMBL/GenBank/DDBJ whole genome shotgun (WGS) entry which is preliminary data.</text>
</comment>
<dbReference type="EMBL" id="AALY01000001">
    <property type="protein sequence ID" value="EAP76867.1"/>
    <property type="molecule type" value="Genomic_DNA"/>
</dbReference>
<dbReference type="Gene3D" id="1.10.260.40">
    <property type="entry name" value="lambda repressor-like DNA-binding domains"/>
    <property type="match status" value="1"/>
</dbReference>
<dbReference type="Pfam" id="PF01381">
    <property type="entry name" value="HTH_3"/>
    <property type="match status" value="1"/>
</dbReference>
<dbReference type="GO" id="GO:0003677">
    <property type="term" value="F:DNA binding"/>
    <property type="evidence" value="ECO:0007669"/>
    <property type="project" value="InterPro"/>
</dbReference>
<dbReference type="SMART" id="SM00530">
    <property type="entry name" value="HTH_XRE"/>
    <property type="match status" value="1"/>
</dbReference>
<keyword evidence="3" id="KW-1185">Reference proteome</keyword>
<dbReference type="PROSITE" id="PS50943">
    <property type="entry name" value="HTH_CROC1"/>
    <property type="match status" value="1"/>
</dbReference>